<evidence type="ECO:0000313" key="2">
    <source>
        <dbReference type="Proteomes" id="UP000034350"/>
    </source>
</evidence>
<dbReference type="Proteomes" id="UP000034350">
    <property type="component" value="Unassembled WGS sequence"/>
</dbReference>
<dbReference type="AlphaFoldDB" id="A0A0F9W9X5"/>
<dbReference type="EMBL" id="JPQZ01000241">
    <property type="protein sequence ID" value="KKO73770.1"/>
    <property type="molecule type" value="Genomic_DNA"/>
</dbReference>
<comment type="caution">
    <text evidence="1">The sequence shown here is derived from an EMBL/GenBank/DDBJ whole genome shotgun (WGS) entry which is preliminary data.</text>
</comment>
<dbReference type="GeneID" id="36319701"/>
<evidence type="ECO:0000313" key="1">
    <source>
        <dbReference type="EMBL" id="KKO73770.1"/>
    </source>
</evidence>
<keyword evidence="2" id="KW-1185">Reference proteome</keyword>
<name>A0A0F9W9X5_9MICR</name>
<proteinExistence type="predicted"/>
<gene>
    <name evidence="1" type="ORF">AAJ76_2410002073</name>
</gene>
<accession>A0A0F9W9X5</accession>
<dbReference type="RefSeq" id="XP_024329512.1">
    <property type="nucleotide sequence ID" value="XM_024474773.1"/>
</dbReference>
<dbReference type="OrthoDB" id="2194985at2759"/>
<protein>
    <submittedName>
        <fullName evidence="1">Pol polyprotein</fullName>
    </submittedName>
</protein>
<sequence>MLATATTAINISIHIAIGTSPLIFRYERLPNLEIGRKLGINNKEFGKEQLMQERNKNFKQYKKHIEGGKITAPNRFQIH</sequence>
<dbReference type="VEuPathDB" id="MicrosporidiaDB:AAJ76_2410002073"/>
<organism evidence="1 2">
    <name type="scientific">Vairimorpha ceranae</name>
    <dbReference type="NCBI Taxonomy" id="40302"/>
    <lineage>
        <taxon>Eukaryota</taxon>
        <taxon>Fungi</taxon>
        <taxon>Fungi incertae sedis</taxon>
        <taxon>Microsporidia</taxon>
        <taxon>Nosematidae</taxon>
        <taxon>Vairimorpha</taxon>
    </lineage>
</organism>
<reference evidence="1 2" key="1">
    <citation type="journal article" date="2015" name="Environ. Microbiol.">
        <title>Genome analyses suggest the presence of polyploidy and recent human-driven expansions in eight global populations of the honeybee pathogen Nosema ceranae.</title>
        <authorList>
            <person name="Pelin A."/>
            <person name="Selman M."/>
            <person name="Aris-Brosou S."/>
            <person name="Farinelli L."/>
            <person name="Corradi N."/>
        </authorList>
    </citation>
    <scope>NUCLEOTIDE SEQUENCE [LARGE SCALE GENOMIC DNA]</scope>
    <source>
        <strain evidence="1 2">PA08 1199</strain>
    </source>
</reference>